<evidence type="ECO:0000256" key="1">
    <source>
        <dbReference type="SAM" id="MobiDB-lite"/>
    </source>
</evidence>
<dbReference type="AlphaFoldDB" id="A0A7R7XRT0"/>
<reference evidence="2" key="2">
    <citation type="submission" date="2021-02" db="EMBL/GenBank/DDBJ databases">
        <title>Aspergillus puulaauensis MK2 genome sequence.</title>
        <authorList>
            <person name="Futagami T."/>
            <person name="Mori K."/>
            <person name="Kadooka C."/>
            <person name="Tanaka T."/>
        </authorList>
    </citation>
    <scope>NUCLEOTIDE SEQUENCE</scope>
    <source>
        <strain evidence="2">MK2</strain>
    </source>
</reference>
<evidence type="ECO:0000313" key="3">
    <source>
        <dbReference type="Proteomes" id="UP000654913"/>
    </source>
</evidence>
<keyword evidence="3" id="KW-1185">Reference proteome</keyword>
<name>A0A7R7XRT0_9EURO</name>
<feature type="region of interest" description="Disordered" evidence="1">
    <location>
        <begin position="1"/>
        <end position="24"/>
    </location>
</feature>
<accession>A0A7R7XRT0</accession>
<proteinExistence type="predicted"/>
<dbReference type="KEGG" id="apuu:APUU_51276A"/>
<dbReference type="GeneID" id="64976570"/>
<dbReference type="OrthoDB" id="5412936at2759"/>
<dbReference type="EMBL" id="AP024447">
    <property type="protein sequence ID" value="BCS26565.1"/>
    <property type="molecule type" value="Genomic_DNA"/>
</dbReference>
<protein>
    <submittedName>
        <fullName evidence="2">Uncharacterized protein</fullName>
    </submittedName>
</protein>
<gene>
    <name evidence="2" type="ORF">APUU_51276A</name>
</gene>
<dbReference type="Proteomes" id="UP000654913">
    <property type="component" value="Chromosome 5"/>
</dbReference>
<evidence type="ECO:0000313" key="2">
    <source>
        <dbReference type="EMBL" id="BCS26565.1"/>
    </source>
</evidence>
<reference evidence="2" key="1">
    <citation type="submission" date="2021-01" db="EMBL/GenBank/DDBJ databases">
        <authorList>
            <consortium name="Aspergillus puulaauensis MK2 genome sequencing consortium"/>
            <person name="Kazuki M."/>
            <person name="Futagami T."/>
        </authorList>
    </citation>
    <scope>NUCLEOTIDE SEQUENCE</scope>
    <source>
        <strain evidence="2">MK2</strain>
    </source>
</reference>
<sequence length="432" mass="48998">MVAEEIEETIDEVDTSGDNKKMQPDGLERLEFEQRIKRDCTRQQFLKESTGDSLPRGHQQNLAITPVNHLEILGHIIKTAAKEIKNFAELNEELGVEQIKEILQEGLNPAIPSISICQGGLFGSESIKELGQHAESPVHSTKASVYLHILSPKSCPGRFCLYIGQSACLKQRINDGIRGRLTKESLSLHYSVWNSEEMESTWVGLYTHQGHPDLLPRQDRLLLNMAEMWPCCVFQTLTAHHLDQYLPNHYEEPWAGYHLNVALPLLQPFSVKEKAEATVLRNRESFGKYIAASPDDREWATGLRAAFHALRDAPDPVIWGYHKERLGESLKAAHNAIQQRIITSMREYLSGKEERVNVDVFTRREYSWERTWSSCGGTQIAISVDFGLNLHQGDSLFVQLHLAEAIHPYKYTTMAGPNDPARRLAISISRRD</sequence>
<feature type="compositionally biased region" description="Acidic residues" evidence="1">
    <location>
        <begin position="1"/>
        <end position="15"/>
    </location>
</feature>
<organism evidence="2 3">
    <name type="scientific">Aspergillus puulaauensis</name>
    <dbReference type="NCBI Taxonomy" id="1220207"/>
    <lineage>
        <taxon>Eukaryota</taxon>
        <taxon>Fungi</taxon>
        <taxon>Dikarya</taxon>
        <taxon>Ascomycota</taxon>
        <taxon>Pezizomycotina</taxon>
        <taxon>Eurotiomycetes</taxon>
        <taxon>Eurotiomycetidae</taxon>
        <taxon>Eurotiales</taxon>
        <taxon>Aspergillaceae</taxon>
        <taxon>Aspergillus</taxon>
    </lineage>
</organism>
<dbReference type="RefSeq" id="XP_041558759.1">
    <property type="nucleotide sequence ID" value="XM_041706366.1"/>
</dbReference>